<dbReference type="RefSeq" id="WP_251510405.1">
    <property type="nucleotide sequence ID" value="NZ_JAMBON010000001.1"/>
</dbReference>
<evidence type="ECO:0000313" key="1">
    <source>
        <dbReference type="EMBL" id="MFD1608315.1"/>
    </source>
</evidence>
<accession>A0ABW4HUC4</accession>
<protein>
    <submittedName>
        <fullName evidence="1">Uncharacterized protein</fullName>
    </submittedName>
</protein>
<reference evidence="2" key="1">
    <citation type="journal article" date="2019" name="Int. J. Syst. Evol. Microbiol.">
        <title>The Global Catalogue of Microorganisms (GCM) 10K type strain sequencing project: providing services to taxonomists for standard genome sequencing and annotation.</title>
        <authorList>
            <consortium name="The Broad Institute Genomics Platform"/>
            <consortium name="The Broad Institute Genome Sequencing Center for Infectious Disease"/>
            <person name="Wu L."/>
            <person name="Ma J."/>
        </authorList>
    </citation>
    <scope>NUCLEOTIDE SEQUENCE [LARGE SCALE GENOMIC DNA]</scope>
    <source>
        <strain evidence="2">CGMCC 1.12376</strain>
    </source>
</reference>
<proteinExistence type="predicted"/>
<sequence length="73" mass="7991">MSLRRTERASADVATGRGVLSMPRAMALWGLNDAFLPAGVFGDRGCSVEKLINGTLSVKDHNYLINNKRTEIQ</sequence>
<evidence type="ECO:0000313" key="2">
    <source>
        <dbReference type="Proteomes" id="UP001597221"/>
    </source>
</evidence>
<gene>
    <name evidence="1" type="ORF">ACFSBH_11660</name>
</gene>
<dbReference type="Proteomes" id="UP001597221">
    <property type="component" value="Unassembled WGS sequence"/>
</dbReference>
<comment type="caution">
    <text evidence="1">The sequence shown here is derived from an EMBL/GenBank/DDBJ whole genome shotgun (WGS) entry which is preliminary data.</text>
</comment>
<keyword evidence="2" id="KW-1185">Reference proteome</keyword>
<name>A0ABW4HUC4_9BACI</name>
<dbReference type="EMBL" id="JBHUDE010000049">
    <property type="protein sequence ID" value="MFD1608315.1"/>
    <property type="molecule type" value="Genomic_DNA"/>
</dbReference>
<organism evidence="1 2">
    <name type="scientific">Oceanobacillus luteolus</name>
    <dbReference type="NCBI Taxonomy" id="1274358"/>
    <lineage>
        <taxon>Bacteria</taxon>
        <taxon>Bacillati</taxon>
        <taxon>Bacillota</taxon>
        <taxon>Bacilli</taxon>
        <taxon>Bacillales</taxon>
        <taxon>Bacillaceae</taxon>
        <taxon>Oceanobacillus</taxon>
    </lineage>
</organism>